<dbReference type="EMBL" id="JAMQJZ010000012">
    <property type="protein sequence ID" value="MDC3421578.1"/>
    <property type="molecule type" value="Genomic_DNA"/>
</dbReference>
<keyword evidence="1" id="KW-0732">Signal</keyword>
<comment type="caution">
    <text evidence="2">The sequence shown here is derived from an EMBL/GenBank/DDBJ whole genome shotgun (WGS) entry which is preliminary data.</text>
</comment>
<dbReference type="AlphaFoldDB" id="A0A9X3WMY6"/>
<dbReference type="PROSITE" id="PS51257">
    <property type="entry name" value="PROKAR_LIPOPROTEIN"/>
    <property type="match status" value="1"/>
</dbReference>
<dbReference type="RefSeq" id="WP_259870800.1">
    <property type="nucleotide sequence ID" value="NZ_JAMQJZ010000012.1"/>
</dbReference>
<proteinExistence type="predicted"/>
<organism evidence="2 3">
    <name type="scientific">Aquibacillus koreensis</name>
    <dbReference type="NCBI Taxonomy" id="279446"/>
    <lineage>
        <taxon>Bacteria</taxon>
        <taxon>Bacillati</taxon>
        <taxon>Bacillota</taxon>
        <taxon>Bacilli</taxon>
        <taxon>Bacillales</taxon>
        <taxon>Bacillaceae</taxon>
        <taxon>Aquibacillus</taxon>
    </lineage>
</organism>
<evidence type="ECO:0000313" key="3">
    <source>
        <dbReference type="Proteomes" id="UP001145072"/>
    </source>
</evidence>
<evidence type="ECO:0000313" key="2">
    <source>
        <dbReference type="EMBL" id="MDC3421578.1"/>
    </source>
</evidence>
<sequence>MVRHIFVAAISILFLVGCGASLQQEQSQQVIHNKKQTALLEISNQPVKKVDNVTEQDEIVATTEEVTTVEHEKEEKNQNISPKLLVELTDELDQVHRRVVEKIEANGWYESIDTIEPSVEEFDQAIRPIVAPYFTKAFIDREVIGKMEAFFCYCDAPGPLQGTLIPDLFADTDQKGERISYNAYRPANEMYTGAKIKVTAAKEQDSWKIDAFEMKVSSHEQSFSITLEQVLAYYQAKGVEVRHIETDQDRNGEAIFIVETVADGKKIAVHSADWFTIDYDLWVEWYK</sequence>
<reference evidence="2" key="1">
    <citation type="submission" date="2022-06" db="EMBL/GenBank/DDBJ databases">
        <title>Aquibacillus sp. a new bacterium isolated from soil saline samples.</title>
        <authorList>
            <person name="Galisteo C."/>
            <person name="De La Haba R."/>
            <person name="Sanchez-Porro C."/>
            <person name="Ventosa A."/>
        </authorList>
    </citation>
    <scope>NUCLEOTIDE SEQUENCE</scope>
    <source>
        <strain evidence="2">JCM 12387</strain>
    </source>
</reference>
<keyword evidence="3" id="KW-1185">Reference proteome</keyword>
<evidence type="ECO:0008006" key="4">
    <source>
        <dbReference type="Google" id="ProtNLM"/>
    </source>
</evidence>
<feature type="chain" id="PRO_5040775827" description="Lipoprotein" evidence="1">
    <location>
        <begin position="24"/>
        <end position="287"/>
    </location>
</feature>
<name>A0A9X3WMY6_9BACI</name>
<gene>
    <name evidence="2" type="ORF">NC661_14485</name>
</gene>
<accession>A0A9X3WMY6</accession>
<protein>
    <recommendedName>
        <fullName evidence="4">Lipoprotein</fullName>
    </recommendedName>
</protein>
<evidence type="ECO:0000256" key="1">
    <source>
        <dbReference type="SAM" id="SignalP"/>
    </source>
</evidence>
<feature type="signal peptide" evidence="1">
    <location>
        <begin position="1"/>
        <end position="23"/>
    </location>
</feature>
<dbReference type="Proteomes" id="UP001145072">
    <property type="component" value="Unassembled WGS sequence"/>
</dbReference>